<dbReference type="Proteomes" id="UP000030853">
    <property type="component" value="Unassembled WGS sequence"/>
</dbReference>
<dbReference type="Gene3D" id="3.40.50.300">
    <property type="entry name" value="P-loop containing nucleotide triphosphate hydrolases"/>
    <property type="match status" value="1"/>
</dbReference>
<evidence type="ECO:0000256" key="5">
    <source>
        <dbReference type="ARBA" id="ARBA00022741"/>
    </source>
</evidence>
<evidence type="ECO:0000259" key="10">
    <source>
        <dbReference type="PROSITE" id="PS50893"/>
    </source>
</evidence>
<dbReference type="PROSITE" id="PS00211">
    <property type="entry name" value="ABC_TRANSPORTER_1"/>
    <property type="match status" value="1"/>
</dbReference>
<evidence type="ECO:0000313" key="12">
    <source>
        <dbReference type="Proteomes" id="UP000030853"/>
    </source>
</evidence>
<evidence type="ECO:0000256" key="9">
    <source>
        <dbReference type="ARBA" id="ARBA00023136"/>
    </source>
</evidence>
<evidence type="ECO:0000256" key="7">
    <source>
        <dbReference type="ARBA" id="ARBA00022967"/>
    </source>
</evidence>
<keyword evidence="5" id="KW-0547">Nucleotide-binding</keyword>
<dbReference type="SMART" id="SM00382">
    <property type="entry name" value="AAA"/>
    <property type="match status" value="1"/>
</dbReference>
<dbReference type="GO" id="GO:0006865">
    <property type="term" value="P:amino acid transport"/>
    <property type="evidence" value="ECO:0007669"/>
    <property type="project" value="UniProtKB-KW"/>
</dbReference>
<dbReference type="InterPro" id="IPR003593">
    <property type="entry name" value="AAA+_ATPase"/>
</dbReference>
<protein>
    <submittedName>
        <fullName evidence="11">Methionine ABC transporter ATP-binding protein</fullName>
    </submittedName>
</protein>
<dbReference type="PROSITE" id="PS50893">
    <property type="entry name" value="ABC_TRANSPORTER_2"/>
    <property type="match status" value="1"/>
</dbReference>
<evidence type="ECO:0000256" key="2">
    <source>
        <dbReference type="ARBA" id="ARBA00006526"/>
    </source>
</evidence>
<evidence type="ECO:0000256" key="6">
    <source>
        <dbReference type="ARBA" id="ARBA00022840"/>
    </source>
</evidence>
<keyword evidence="4" id="KW-1003">Cell membrane</keyword>
<proteinExistence type="inferred from homology"/>
<evidence type="ECO:0000256" key="3">
    <source>
        <dbReference type="ARBA" id="ARBA00022448"/>
    </source>
</evidence>
<dbReference type="EMBL" id="JTJJ01000031">
    <property type="protein sequence ID" value="KHJ68407.1"/>
    <property type="molecule type" value="Genomic_DNA"/>
</dbReference>
<gene>
    <name evidence="11" type="ORF">QU24_08820</name>
</gene>
<dbReference type="GO" id="GO:0005886">
    <property type="term" value="C:plasma membrane"/>
    <property type="evidence" value="ECO:0007669"/>
    <property type="project" value="UniProtKB-SubCell"/>
</dbReference>
<keyword evidence="9" id="KW-0472">Membrane</keyword>
<comment type="subcellular location">
    <subcellularLocation>
        <location evidence="1">Cell inner membrane</location>
        <topology evidence="1">Peripheral membrane protein</topology>
    </subcellularLocation>
</comment>
<evidence type="ECO:0000313" key="11">
    <source>
        <dbReference type="EMBL" id="KHJ68407.1"/>
    </source>
</evidence>
<name>A0A0B1RB06_9GAMM</name>
<dbReference type="InterPro" id="IPR003439">
    <property type="entry name" value="ABC_transporter-like_ATP-bd"/>
</dbReference>
<dbReference type="InterPro" id="IPR027417">
    <property type="entry name" value="P-loop_NTPase"/>
</dbReference>
<dbReference type="InterPro" id="IPR017871">
    <property type="entry name" value="ABC_transporter-like_CS"/>
</dbReference>
<keyword evidence="6 11" id="KW-0067">ATP-binding</keyword>
<evidence type="ECO:0000256" key="1">
    <source>
        <dbReference type="ARBA" id="ARBA00004417"/>
    </source>
</evidence>
<dbReference type="RefSeq" id="WP_039330215.1">
    <property type="nucleotide sequence ID" value="NZ_JTJJ01000031.1"/>
</dbReference>
<evidence type="ECO:0000256" key="4">
    <source>
        <dbReference type="ARBA" id="ARBA00022475"/>
    </source>
</evidence>
<dbReference type="PANTHER" id="PTHR43166:SF30">
    <property type="entry name" value="METHIONINE IMPORT ATP-BINDING PROTEIN METN"/>
    <property type="match status" value="1"/>
</dbReference>
<dbReference type="GO" id="GO:0016887">
    <property type="term" value="F:ATP hydrolysis activity"/>
    <property type="evidence" value="ECO:0007669"/>
    <property type="project" value="InterPro"/>
</dbReference>
<keyword evidence="3" id="KW-0813">Transport</keyword>
<feature type="domain" description="ABC transporter" evidence="10">
    <location>
        <begin position="2"/>
        <end position="242"/>
    </location>
</feature>
<dbReference type="SUPFAM" id="SSF52540">
    <property type="entry name" value="P-loop containing nucleoside triphosphate hydrolases"/>
    <property type="match status" value="1"/>
</dbReference>
<dbReference type="PANTHER" id="PTHR43166">
    <property type="entry name" value="AMINO ACID IMPORT ATP-BINDING PROTEIN"/>
    <property type="match status" value="1"/>
</dbReference>
<keyword evidence="8" id="KW-0029">Amino-acid transport</keyword>
<comment type="caution">
    <text evidence="11">The sequence shown here is derived from an EMBL/GenBank/DDBJ whole genome shotgun (WGS) entry which is preliminary data.</text>
</comment>
<organism evidence="11 12">
    <name type="scientific">Pantoea rodasii</name>
    <dbReference type="NCBI Taxonomy" id="1076549"/>
    <lineage>
        <taxon>Bacteria</taxon>
        <taxon>Pseudomonadati</taxon>
        <taxon>Pseudomonadota</taxon>
        <taxon>Gammaproteobacteria</taxon>
        <taxon>Enterobacterales</taxon>
        <taxon>Erwiniaceae</taxon>
        <taxon>Pantoea</taxon>
    </lineage>
</organism>
<dbReference type="InterPro" id="IPR050086">
    <property type="entry name" value="MetN_ABC_transporter-like"/>
</dbReference>
<dbReference type="GO" id="GO:0005524">
    <property type="term" value="F:ATP binding"/>
    <property type="evidence" value="ECO:0007669"/>
    <property type="project" value="UniProtKB-KW"/>
</dbReference>
<dbReference type="Pfam" id="PF00005">
    <property type="entry name" value="ABC_tran"/>
    <property type="match status" value="1"/>
</dbReference>
<comment type="similarity">
    <text evidence="2">Belongs to the ABC transporter superfamily. Drug exporter-2 (TC 3.A.1.117) family.</text>
</comment>
<keyword evidence="7" id="KW-1278">Translocase</keyword>
<accession>A0A0B1RB06</accession>
<dbReference type="AlphaFoldDB" id="A0A0B1RB06"/>
<reference evidence="11 12" key="1">
    <citation type="submission" date="2014-11" db="EMBL/GenBank/DDBJ databases">
        <title>Genome sequencing of Pantoea rodasii ND03.</title>
        <authorList>
            <person name="Muhamad Yunos N.Y."/>
            <person name="Chan K.-G."/>
        </authorList>
    </citation>
    <scope>NUCLEOTIDE SEQUENCE [LARGE SCALE GENOMIC DNA]</scope>
    <source>
        <strain evidence="11 12">ND03</strain>
    </source>
</reference>
<evidence type="ECO:0000256" key="8">
    <source>
        <dbReference type="ARBA" id="ARBA00022970"/>
    </source>
</evidence>
<sequence length="339" mass="36648">MIEIEQLSKQYRSTDGRVTEVLKAINLQVPQANITAVVGPSGAGKSTLAKCISLLEQPSSGSIRVNGSDLSRLDGEELRLARRSIGTVFQSSALLQRKSAWENIALPLRYLGVVERDIAARVGELLESVGLSHKANAYPGQLSGGQRQRIGIARALALRPSVLLADEATSGLDPEATLTVLDLLKKLRDDYKLAIVLITHEMDAVRQAADAVAEIRNGEIVQYGVVKDLLAEPDSALGQRLFPLVAKPGVAELILQLSYRTDVPVASDWISRLSQQFALRIDLLGAHIEQVNGIQAGRLQVGIHFQQERVPLARLLAQLEQFGLVASVSGSVLPLREAV</sequence>